<gene>
    <name evidence="1" type="ORF">BJL90_08175</name>
    <name evidence="2" type="ORF">CLFO_05330</name>
</gene>
<organism evidence="2 4">
    <name type="scientific">Clostridium formicaceticum</name>
    <dbReference type="NCBI Taxonomy" id="1497"/>
    <lineage>
        <taxon>Bacteria</taxon>
        <taxon>Bacillati</taxon>
        <taxon>Bacillota</taxon>
        <taxon>Clostridia</taxon>
        <taxon>Eubacteriales</taxon>
        <taxon>Clostridiaceae</taxon>
        <taxon>Clostridium</taxon>
    </lineage>
</organism>
<dbReference type="EMBL" id="CP020559">
    <property type="protein sequence ID" value="ARE86211.1"/>
    <property type="molecule type" value="Genomic_DNA"/>
</dbReference>
<evidence type="ECO:0000313" key="1">
    <source>
        <dbReference type="EMBL" id="AOY75870.1"/>
    </source>
</evidence>
<dbReference type="RefSeq" id="WP_070966384.1">
    <property type="nucleotide sequence ID" value="NZ_CP017603.1"/>
</dbReference>
<sequence length="132" mass="16177">MEKEVRWRQRFENFDKAYKQLNAAILDFENLSVLEKEGLIQRFEYTFELAWKTLKDYLEAKEVNAKFPRDVIKAAFHYEVIKDGEVWMDMLEKRNLLAHTYDEERFHFAIKKIKEEYYEAISQVYNYLGEMR</sequence>
<reference evidence="1 3" key="1">
    <citation type="submission" date="2016-10" db="EMBL/GenBank/DDBJ databases">
        <title>Complete Genome Sequence of Acetogen Clostridium formicoaceticum ATCC 27076.</title>
        <authorList>
            <person name="Bao T."/>
            <person name="Cheng C."/>
            <person name="Zhao J."/>
            <person name="Yang S.-T."/>
            <person name="Wang J."/>
            <person name="Wang M."/>
        </authorList>
    </citation>
    <scope>NUCLEOTIDE SEQUENCE [LARGE SCALE GENOMIC DNA]</scope>
    <source>
        <strain evidence="1 3">ATCC 27076</strain>
    </source>
</reference>
<dbReference type="Pfam" id="PF08780">
    <property type="entry name" value="NTase_sub_bind"/>
    <property type="match status" value="1"/>
</dbReference>
<dbReference type="Proteomes" id="UP000192478">
    <property type="component" value="Chromosome"/>
</dbReference>
<evidence type="ECO:0000313" key="2">
    <source>
        <dbReference type="EMBL" id="ARE86211.1"/>
    </source>
</evidence>
<dbReference type="EMBL" id="CP017603">
    <property type="protein sequence ID" value="AOY75870.1"/>
    <property type="molecule type" value="Genomic_DNA"/>
</dbReference>
<dbReference type="Proteomes" id="UP000177894">
    <property type="component" value="Chromosome"/>
</dbReference>
<evidence type="ECO:0000313" key="4">
    <source>
        <dbReference type="Proteomes" id="UP000192478"/>
    </source>
</evidence>
<dbReference type="InterPro" id="IPR010235">
    <property type="entry name" value="HepT"/>
</dbReference>
<proteinExistence type="predicted"/>
<dbReference type="SUPFAM" id="SSF81593">
    <property type="entry name" value="Nucleotidyltransferase substrate binding subunit/domain"/>
    <property type="match status" value="1"/>
</dbReference>
<dbReference type="KEGG" id="cfm:BJL90_08175"/>
<keyword evidence="3" id="KW-1185">Reference proteome</keyword>
<dbReference type="NCBIfam" id="TIGR01987">
    <property type="entry name" value="HI0074"/>
    <property type="match status" value="1"/>
</dbReference>
<protein>
    <submittedName>
        <fullName evidence="1 2">Nucleotidyltransferase</fullName>
    </submittedName>
</protein>
<dbReference type="AlphaFoldDB" id="A0AAC9RG47"/>
<dbReference type="Gene3D" id="1.20.120.330">
    <property type="entry name" value="Nucleotidyltransferases domain 2"/>
    <property type="match status" value="1"/>
</dbReference>
<reference evidence="2 4" key="2">
    <citation type="submission" date="2017-03" db="EMBL/GenBank/DDBJ databases">
        <title>Complete sequence of Clostridium formicaceticum DSM 92.</title>
        <authorList>
            <person name="Poehlein A."/>
            <person name="Karl M."/>
            <person name="Bengelsdorf F.R."/>
            <person name="Duerre P."/>
            <person name="Daniel R."/>
        </authorList>
    </citation>
    <scope>NUCLEOTIDE SEQUENCE [LARGE SCALE GENOMIC DNA]</scope>
    <source>
        <strain evidence="2 4">DSM 92</strain>
    </source>
</reference>
<accession>A0AAC9RG47</accession>
<name>A0AAC9RG47_9CLOT</name>
<evidence type="ECO:0000313" key="3">
    <source>
        <dbReference type="Proteomes" id="UP000177894"/>
    </source>
</evidence>